<dbReference type="Proteomes" id="UP000305238">
    <property type="component" value="Unassembled WGS sequence"/>
</dbReference>
<dbReference type="RefSeq" id="WP_138635472.1">
    <property type="nucleotide sequence ID" value="NZ_JASWDG010000024.1"/>
</dbReference>
<dbReference type="OrthoDB" id="3471612at2"/>
<name>A0A5S4H8S2_9ACTN</name>
<organism evidence="2 3">
    <name type="scientific">Actinomadura geliboluensis</name>
    <dbReference type="NCBI Taxonomy" id="882440"/>
    <lineage>
        <taxon>Bacteria</taxon>
        <taxon>Bacillati</taxon>
        <taxon>Actinomycetota</taxon>
        <taxon>Actinomycetes</taxon>
        <taxon>Streptosporangiales</taxon>
        <taxon>Thermomonosporaceae</taxon>
        <taxon>Actinomadura</taxon>
    </lineage>
</organism>
<keyword evidence="1" id="KW-0812">Transmembrane</keyword>
<evidence type="ECO:0000313" key="2">
    <source>
        <dbReference type="EMBL" id="TMR41164.1"/>
    </source>
</evidence>
<dbReference type="AlphaFoldDB" id="A0A5S4H8S2"/>
<keyword evidence="3" id="KW-1185">Reference proteome</keyword>
<keyword evidence="1" id="KW-1133">Transmembrane helix</keyword>
<gene>
    <name evidence="2" type="ORF">ETD96_07070</name>
</gene>
<comment type="caution">
    <text evidence="2">The sequence shown here is derived from an EMBL/GenBank/DDBJ whole genome shotgun (WGS) entry which is preliminary data.</text>
</comment>
<sequence length="284" mass="30172">MTDQMLRDALTALADRAEPADDLTDRALRTAARRRTRKAAGAAALALAAVVPVVVVAGGDRPETGVLGPTAEPSRIADALPDDTPEERAITRACLRDGRVSDFRVLTRQRVPGGLLVEIGGTRGYVLCVTGGGDNTEPPQVHAWPGRTDGRLFGFDAPLRVDGIRQVQALKWDELHAVVVGRAKPGVTRVAVAWDGGRTARVAVQDGFFIAQTPTRMMPDHGATGPMSAGAMSSPTIRVKTVTGYDGAGKAVHTWRPQVRTEEAGFVPEDCTDGLTRPRPTLCD</sequence>
<evidence type="ECO:0000256" key="1">
    <source>
        <dbReference type="SAM" id="Phobius"/>
    </source>
</evidence>
<dbReference type="EMBL" id="VCKZ01000030">
    <property type="protein sequence ID" value="TMR41164.1"/>
    <property type="molecule type" value="Genomic_DNA"/>
</dbReference>
<proteinExistence type="predicted"/>
<protein>
    <submittedName>
        <fullName evidence="2">Uncharacterized protein</fullName>
    </submittedName>
</protein>
<feature type="transmembrane region" description="Helical" evidence="1">
    <location>
        <begin position="39"/>
        <end position="59"/>
    </location>
</feature>
<reference evidence="2 3" key="1">
    <citation type="submission" date="2019-05" db="EMBL/GenBank/DDBJ databases">
        <title>Draft genome sequence of Actinomadura geliboluensis A8036.</title>
        <authorList>
            <person name="Saricaoglu S."/>
            <person name="Isik K."/>
        </authorList>
    </citation>
    <scope>NUCLEOTIDE SEQUENCE [LARGE SCALE GENOMIC DNA]</scope>
    <source>
        <strain evidence="2 3">A8036</strain>
    </source>
</reference>
<evidence type="ECO:0000313" key="3">
    <source>
        <dbReference type="Proteomes" id="UP000305238"/>
    </source>
</evidence>
<accession>A0A5S4H8S2</accession>
<keyword evidence="1" id="KW-0472">Membrane</keyword>